<sequence>MGDLNEAACSRKRRNTVRDLNDRNGRWVEGDNELIEIPSYYFQESFMSNTIGDDVTRYCLDALQGRRKLKDINGTNIVLIPKINSPNNMGQFHPISLYNVIYKIISKVLVNRSRRMLDFCIDENQGAFVTGRQITDNILVAYEILNSFKKKNEGLVGSFALKIDMNKAYDKMDWSFTEKMMRKLGFCNVWINFIMKCVTTVSYLVRRNGIQ</sequence>
<protein>
    <recommendedName>
        <fullName evidence="1">Reverse transcriptase domain-containing protein</fullName>
    </recommendedName>
</protein>
<reference evidence="2 3" key="1">
    <citation type="submission" date="2023-03" db="EMBL/GenBank/DDBJ databases">
        <title>WGS of Gossypium arboreum.</title>
        <authorList>
            <person name="Yu D."/>
        </authorList>
    </citation>
    <scope>NUCLEOTIDE SEQUENCE [LARGE SCALE GENOMIC DNA]</scope>
    <source>
        <tissue evidence="2">Leaf</tissue>
    </source>
</reference>
<proteinExistence type="predicted"/>
<dbReference type="PANTHER" id="PTHR46890:SF48">
    <property type="entry name" value="RNA-DIRECTED DNA POLYMERASE"/>
    <property type="match status" value="1"/>
</dbReference>
<feature type="domain" description="Reverse transcriptase" evidence="1">
    <location>
        <begin position="84"/>
        <end position="195"/>
    </location>
</feature>
<organism evidence="2 3">
    <name type="scientific">Gossypium arboreum</name>
    <name type="common">Tree cotton</name>
    <name type="synonym">Gossypium nanking</name>
    <dbReference type="NCBI Taxonomy" id="29729"/>
    <lineage>
        <taxon>Eukaryota</taxon>
        <taxon>Viridiplantae</taxon>
        <taxon>Streptophyta</taxon>
        <taxon>Embryophyta</taxon>
        <taxon>Tracheophyta</taxon>
        <taxon>Spermatophyta</taxon>
        <taxon>Magnoliopsida</taxon>
        <taxon>eudicotyledons</taxon>
        <taxon>Gunneridae</taxon>
        <taxon>Pentapetalae</taxon>
        <taxon>rosids</taxon>
        <taxon>malvids</taxon>
        <taxon>Malvales</taxon>
        <taxon>Malvaceae</taxon>
        <taxon>Malvoideae</taxon>
        <taxon>Gossypium</taxon>
    </lineage>
</organism>
<evidence type="ECO:0000259" key="1">
    <source>
        <dbReference type="Pfam" id="PF00078"/>
    </source>
</evidence>
<dbReference type="InterPro" id="IPR052343">
    <property type="entry name" value="Retrotransposon-Effector_Assoc"/>
</dbReference>
<dbReference type="Pfam" id="PF00078">
    <property type="entry name" value="RVT_1"/>
    <property type="match status" value="1"/>
</dbReference>
<evidence type="ECO:0000313" key="3">
    <source>
        <dbReference type="Proteomes" id="UP001358586"/>
    </source>
</evidence>
<accession>A0ABR0QW17</accession>
<keyword evidence="3" id="KW-1185">Reference proteome</keyword>
<name>A0ABR0QW17_GOSAR</name>
<gene>
    <name evidence="2" type="ORF">PVK06_005596</name>
</gene>
<dbReference type="InterPro" id="IPR000477">
    <property type="entry name" value="RT_dom"/>
</dbReference>
<comment type="caution">
    <text evidence="2">The sequence shown here is derived from an EMBL/GenBank/DDBJ whole genome shotgun (WGS) entry which is preliminary data.</text>
</comment>
<evidence type="ECO:0000313" key="2">
    <source>
        <dbReference type="EMBL" id="KAK5843153.1"/>
    </source>
</evidence>
<dbReference type="PANTHER" id="PTHR46890">
    <property type="entry name" value="NON-LTR RETROLELEMENT REVERSE TRANSCRIPTASE-LIKE PROTEIN-RELATED"/>
    <property type="match status" value="1"/>
</dbReference>
<dbReference type="Proteomes" id="UP001358586">
    <property type="component" value="Chromosome 2"/>
</dbReference>
<dbReference type="EMBL" id="JARKNE010000002">
    <property type="protein sequence ID" value="KAK5843153.1"/>
    <property type="molecule type" value="Genomic_DNA"/>
</dbReference>